<organism evidence="2 3">
    <name type="scientific">Panicum virgatum</name>
    <name type="common">Blackwell switchgrass</name>
    <dbReference type="NCBI Taxonomy" id="38727"/>
    <lineage>
        <taxon>Eukaryota</taxon>
        <taxon>Viridiplantae</taxon>
        <taxon>Streptophyta</taxon>
        <taxon>Embryophyta</taxon>
        <taxon>Tracheophyta</taxon>
        <taxon>Spermatophyta</taxon>
        <taxon>Magnoliopsida</taxon>
        <taxon>Liliopsida</taxon>
        <taxon>Poales</taxon>
        <taxon>Poaceae</taxon>
        <taxon>PACMAD clade</taxon>
        <taxon>Panicoideae</taxon>
        <taxon>Panicodae</taxon>
        <taxon>Paniceae</taxon>
        <taxon>Panicinae</taxon>
        <taxon>Panicum</taxon>
        <taxon>Panicum sect. Hiantes</taxon>
    </lineage>
</organism>
<evidence type="ECO:0000256" key="1">
    <source>
        <dbReference type="SAM" id="MobiDB-lite"/>
    </source>
</evidence>
<sequence>MGSITLEEKDEEEALFIRKKGPLRSRGEAKEAKEWTRGDRLCPKKSNYLWGAQQESDDKDDQELVKNERRRKDLIESEALSSNIATKEQQEEEEWDAEASFAMEVRDSDTSTGFIVLECDDDEDWEILSDKEEDTRDIKIDPSLHEDEPQEYGVEGALVIHDDLKTRDEVKKLQEGYSCKDLRYANMS</sequence>
<proteinExistence type="predicted"/>
<dbReference type="Proteomes" id="UP000823388">
    <property type="component" value="Chromosome 2N"/>
</dbReference>
<name>A0A8T0VV31_PANVG</name>
<comment type="caution">
    <text evidence="2">The sequence shown here is derived from an EMBL/GenBank/DDBJ whole genome shotgun (WGS) entry which is preliminary data.</text>
</comment>
<feature type="region of interest" description="Disordered" evidence="1">
    <location>
        <begin position="46"/>
        <end position="65"/>
    </location>
</feature>
<protein>
    <submittedName>
        <fullName evidence="2">Uncharacterized protein</fullName>
    </submittedName>
</protein>
<dbReference type="AlphaFoldDB" id="A0A8T0VV31"/>
<evidence type="ECO:0000313" key="2">
    <source>
        <dbReference type="EMBL" id="KAG2638878.1"/>
    </source>
</evidence>
<reference evidence="2" key="1">
    <citation type="submission" date="2020-05" db="EMBL/GenBank/DDBJ databases">
        <title>WGS assembly of Panicum virgatum.</title>
        <authorList>
            <person name="Lovell J.T."/>
            <person name="Jenkins J."/>
            <person name="Shu S."/>
            <person name="Juenger T.E."/>
            <person name="Schmutz J."/>
        </authorList>
    </citation>
    <scope>NUCLEOTIDE SEQUENCE</scope>
    <source>
        <strain evidence="2">AP13</strain>
    </source>
</reference>
<keyword evidence="3" id="KW-1185">Reference proteome</keyword>
<evidence type="ECO:0000313" key="3">
    <source>
        <dbReference type="Proteomes" id="UP000823388"/>
    </source>
</evidence>
<dbReference type="EMBL" id="CM029040">
    <property type="protein sequence ID" value="KAG2638878.1"/>
    <property type="molecule type" value="Genomic_DNA"/>
</dbReference>
<accession>A0A8T0VV31</accession>
<gene>
    <name evidence="2" type="ORF">PVAP13_2NG621433</name>
</gene>